<evidence type="ECO:0000313" key="3">
    <source>
        <dbReference type="Proteomes" id="UP000324748"/>
    </source>
</evidence>
<dbReference type="Proteomes" id="UP000324748">
    <property type="component" value="Unassembled WGS sequence"/>
</dbReference>
<gene>
    <name evidence="2" type="ORF">PGT21_050230</name>
</gene>
<protein>
    <recommendedName>
        <fullName evidence="1">Retrovirus-related Pol polyprotein from transposon TNT 1-94-like beta-barrel domain-containing protein</fullName>
    </recommendedName>
</protein>
<organism evidence="2 3">
    <name type="scientific">Puccinia graminis f. sp. tritici</name>
    <dbReference type="NCBI Taxonomy" id="56615"/>
    <lineage>
        <taxon>Eukaryota</taxon>
        <taxon>Fungi</taxon>
        <taxon>Dikarya</taxon>
        <taxon>Basidiomycota</taxon>
        <taxon>Pucciniomycotina</taxon>
        <taxon>Pucciniomycetes</taxon>
        <taxon>Pucciniales</taxon>
        <taxon>Pucciniaceae</taxon>
        <taxon>Puccinia</taxon>
    </lineage>
</organism>
<dbReference type="InterPro" id="IPR054722">
    <property type="entry name" value="PolX-like_BBD"/>
</dbReference>
<name>A0A5B0Q6C1_PUCGR</name>
<comment type="caution">
    <text evidence="2">The sequence shown here is derived from an EMBL/GenBank/DDBJ whole genome shotgun (WGS) entry which is preliminary data.</text>
</comment>
<accession>A0A5B0Q6C1</accession>
<sequence>MGYRGIFRFFSNVKNNSKKLDSIMTAGSEELSVEAIGEVAIKGVSVEKFTLRDSLYIPNIRNNLIAAGALKRKGATEVQDPNDQSKFNIMFDGEIFLHGRYVNNLMVVKIDPHTTD</sequence>
<dbReference type="OrthoDB" id="7691805at2759"/>
<feature type="domain" description="Retrovirus-related Pol polyprotein from transposon TNT 1-94-like beta-barrel" evidence="1">
    <location>
        <begin position="9"/>
        <end position="74"/>
    </location>
</feature>
<evidence type="ECO:0000259" key="1">
    <source>
        <dbReference type="Pfam" id="PF22936"/>
    </source>
</evidence>
<evidence type="ECO:0000313" key="2">
    <source>
        <dbReference type="EMBL" id="KAA1108731.1"/>
    </source>
</evidence>
<keyword evidence="3" id="KW-1185">Reference proteome</keyword>
<dbReference type="EMBL" id="VSWC01000028">
    <property type="protein sequence ID" value="KAA1108731.1"/>
    <property type="molecule type" value="Genomic_DNA"/>
</dbReference>
<reference evidence="2 3" key="1">
    <citation type="submission" date="2019-05" db="EMBL/GenBank/DDBJ databases">
        <title>Emergence of the Ug99 lineage of the wheat stem rust pathogen through somatic hybridization.</title>
        <authorList>
            <person name="Li F."/>
            <person name="Upadhyaya N.M."/>
            <person name="Sperschneider J."/>
            <person name="Matny O."/>
            <person name="Nguyen-Phuc H."/>
            <person name="Mago R."/>
            <person name="Raley C."/>
            <person name="Miller M.E."/>
            <person name="Silverstein K.A.T."/>
            <person name="Henningsen E."/>
            <person name="Hirsch C.D."/>
            <person name="Visser B."/>
            <person name="Pretorius Z.A."/>
            <person name="Steffenson B.J."/>
            <person name="Schwessinger B."/>
            <person name="Dodds P.N."/>
            <person name="Figueroa M."/>
        </authorList>
    </citation>
    <scope>NUCLEOTIDE SEQUENCE [LARGE SCALE GENOMIC DNA]</scope>
    <source>
        <strain evidence="2">21-0</strain>
    </source>
</reference>
<dbReference type="Pfam" id="PF22936">
    <property type="entry name" value="Pol_BBD"/>
    <property type="match status" value="1"/>
</dbReference>
<proteinExistence type="predicted"/>
<dbReference type="AlphaFoldDB" id="A0A5B0Q6C1"/>